<reference evidence="4" key="3">
    <citation type="submission" date="2018-08" db="EMBL/GenBank/DDBJ databases">
        <authorList>
            <person name="Guldener U."/>
        </authorList>
    </citation>
    <scope>NUCLEOTIDE SEQUENCE</scope>
    <source>
        <strain evidence="4">UB2</strain>
    </source>
</reference>
<dbReference type="Proteomes" id="UP000658997">
    <property type="component" value="Unassembled WGS sequence"/>
</dbReference>
<name>A0A1K0GJF8_9BASI</name>
<dbReference type="EMBL" id="LT558118">
    <property type="protein sequence ID" value="SAM71218.1"/>
    <property type="molecule type" value="Genomic_DNA"/>
</dbReference>
<sequence>MPSSSSSPSLTTTPAASGAGRTRNAQAQASLRLRRKAYIKSLEDTVSSLEQCLVLHLSCSSSPSPSEVEEVRRRGSEVEELRKENKKLKRMLVEANLANANAVASGSTPDSGRKGKKKVNGARKWMEEENGEGWSKTSSIMAKKRKLSSVQAFAAELVAESIATTTSTINATVHNFGNNFIGLPSVPVKRQPWTTRETSMHSHLSGPQTPPSYPILNLIPEVQEKHFYSTQDGFLNQPATQPDLQPSTYAAVAQRTTEETRMDLSSTQAACSIPQPPHYPIEQTGLSSSASIRLRKLPNRNTKAKQ</sequence>
<dbReference type="Gene3D" id="1.20.5.170">
    <property type="match status" value="1"/>
</dbReference>
<accession>A0A1K0GJF8</accession>
<feature type="coiled-coil region" evidence="1">
    <location>
        <begin position="71"/>
        <end position="101"/>
    </location>
</feature>
<keyword evidence="1" id="KW-0175">Coiled coil</keyword>
<dbReference type="InterPro" id="IPR046347">
    <property type="entry name" value="bZIP_sf"/>
</dbReference>
<feature type="compositionally biased region" description="Basic residues" evidence="2">
    <location>
        <begin position="293"/>
        <end position="306"/>
    </location>
</feature>
<dbReference type="AlphaFoldDB" id="A0A1K0GJF8"/>
<reference evidence="3" key="1">
    <citation type="submission" date="2016-04" db="EMBL/GenBank/DDBJ databases">
        <authorList>
            <person name="Evans L.H."/>
            <person name="Alamgir A."/>
            <person name="Owens N."/>
            <person name="Weber N.D."/>
            <person name="Virtaneva K."/>
            <person name="Barbian K."/>
            <person name="Babar A."/>
            <person name="Rosenke K."/>
        </authorList>
    </citation>
    <scope>NUCLEOTIDE SEQUENCE</scope>
    <source>
        <strain evidence="3">UB2112</strain>
    </source>
</reference>
<feature type="region of interest" description="Disordered" evidence="2">
    <location>
        <begin position="1"/>
        <end position="28"/>
    </location>
</feature>
<evidence type="ECO:0000313" key="4">
    <source>
        <dbReference type="EMBL" id="SYW81347.1"/>
    </source>
</evidence>
<evidence type="ECO:0000256" key="1">
    <source>
        <dbReference type="SAM" id="Coils"/>
    </source>
</evidence>
<feature type="region of interest" description="Disordered" evidence="2">
    <location>
        <begin position="256"/>
        <end position="306"/>
    </location>
</feature>
<dbReference type="CDD" id="cd14688">
    <property type="entry name" value="bZIP_YAP"/>
    <property type="match status" value="1"/>
</dbReference>
<evidence type="ECO:0000313" key="5">
    <source>
        <dbReference type="Proteomes" id="UP000179920"/>
    </source>
</evidence>
<keyword evidence="6" id="KW-1185">Reference proteome</keyword>
<evidence type="ECO:0000256" key="2">
    <source>
        <dbReference type="SAM" id="MobiDB-lite"/>
    </source>
</evidence>
<reference evidence="5" key="2">
    <citation type="submission" date="2016-04" db="EMBL/GenBank/DDBJ databases">
        <authorList>
            <person name="Guldener U."/>
            <person name="Guldener U."/>
        </authorList>
    </citation>
    <scope>NUCLEOTIDE SEQUENCE [LARGE SCALE GENOMIC DNA]</scope>
    <source>
        <strain evidence="5">UB2112</strain>
    </source>
</reference>
<organism evidence="3 5">
    <name type="scientific">Ustilago bromivora</name>
    <dbReference type="NCBI Taxonomy" id="307758"/>
    <lineage>
        <taxon>Eukaryota</taxon>
        <taxon>Fungi</taxon>
        <taxon>Dikarya</taxon>
        <taxon>Basidiomycota</taxon>
        <taxon>Ustilaginomycotina</taxon>
        <taxon>Ustilaginomycetes</taxon>
        <taxon>Ustilaginales</taxon>
        <taxon>Ustilaginaceae</taxon>
        <taxon>Ustilago</taxon>
    </lineage>
</organism>
<evidence type="ECO:0000313" key="6">
    <source>
        <dbReference type="Proteomes" id="UP000658997"/>
    </source>
</evidence>
<gene>
    <name evidence="4" type="ORF">UBRO2_04217</name>
    <name evidence="3" type="ORF">UBRO_20025</name>
</gene>
<dbReference type="SUPFAM" id="SSF57959">
    <property type="entry name" value="Leucine zipper domain"/>
    <property type="match status" value="1"/>
</dbReference>
<dbReference type="OrthoDB" id="2285533at2759"/>
<evidence type="ECO:0008006" key="7">
    <source>
        <dbReference type="Google" id="ProtNLM"/>
    </source>
</evidence>
<proteinExistence type="predicted"/>
<dbReference type="EMBL" id="ULHB01000093">
    <property type="protein sequence ID" value="SYW81347.1"/>
    <property type="molecule type" value="Genomic_DNA"/>
</dbReference>
<dbReference type="GO" id="GO:0003700">
    <property type="term" value="F:DNA-binding transcription factor activity"/>
    <property type="evidence" value="ECO:0007669"/>
    <property type="project" value="InterPro"/>
</dbReference>
<feature type="compositionally biased region" description="Low complexity" evidence="2">
    <location>
        <begin position="1"/>
        <end position="20"/>
    </location>
</feature>
<protein>
    <recommendedName>
        <fullName evidence="7">BZIP domain-containing protein</fullName>
    </recommendedName>
</protein>
<evidence type="ECO:0000313" key="3">
    <source>
        <dbReference type="EMBL" id="SAM71218.1"/>
    </source>
</evidence>
<dbReference type="Proteomes" id="UP000179920">
    <property type="component" value="Chromosome II"/>
</dbReference>